<dbReference type="InterPro" id="IPR017113">
    <property type="entry name" value="Antirestriction_ArdC"/>
</dbReference>
<dbReference type="EMBL" id="CP024444">
    <property type="protein sequence ID" value="ATR79764.1"/>
    <property type="molecule type" value="Genomic_DNA"/>
</dbReference>
<accession>A0A2D2LXL0</accession>
<protein>
    <submittedName>
        <fullName evidence="3">Antirestriction protein</fullName>
    </submittedName>
</protein>
<gene>
    <name evidence="3" type="ORF">NP7_10395</name>
</gene>
<dbReference type="PIRSF" id="PIRSF037112">
    <property type="entry name" value="Antirestriction_ArdC"/>
    <property type="match status" value="1"/>
</dbReference>
<evidence type="ECO:0000259" key="1">
    <source>
        <dbReference type="Pfam" id="PF08401"/>
    </source>
</evidence>
<dbReference type="Proteomes" id="UP000229340">
    <property type="component" value="Plasmid pNP7-1"/>
</dbReference>
<sequence>MTKSATKIDMYQEVTNAMIELLETDLPQWKKGWKTRPVTNIFGGVNGSTGELYKGVNRLILAKAMINSDYKYNVWMTYKQAQAKNLQVKKGAKSVRLAYYNVIEKENKEGDIETIPFLNSFCVFNISQMDGDISAITPDEDETLTPIAENETAKTIFANTDVKIEYGYNSACYKPYIDTICMPNASDFVNLDEQFATLGHELVHSTGAEKRLNRQYGKKFGDTAYAREELVAELGASFLCAEMGCLETTLTNHASYLKSWLQVLKADKRAIFKASADAQKAVNYILENWSQKKQPIAA</sequence>
<dbReference type="Pfam" id="PF08401">
    <property type="entry name" value="ArdcN"/>
    <property type="match status" value="1"/>
</dbReference>
<dbReference type="InterPro" id="IPR041459">
    <property type="entry name" value="MPTase-PolyVal"/>
</dbReference>
<proteinExistence type="predicted"/>
<geneLocation type="plasmid" evidence="4">
    <name>pnp7-1</name>
</geneLocation>
<feature type="domain" description="N-terminal" evidence="1">
    <location>
        <begin position="9"/>
        <end position="124"/>
    </location>
</feature>
<evidence type="ECO:0000313" key="4">
    <source>
        <dbReference type="Proteomes" id="UP000229340"/>
    </source>
</evidence>
<dbReference type="RefSeq" id="WP_100271107.1">
    <property type="nucleotide sequence ID" value="NZ_CP024444.1"/>
</dbReference>
<dbReference type="InterPro" id="IPR013610">
    <property type="entry name" value="ArdC_N"/>
</dbReference>
<feature type="domain" description="Polyvalent protein metallopeptidase" evidence="2">
    <location>
        <begin position="152"/>
        <end position="276"/>
    </location>
</feature>
<reference evidence="4" key="1">
    <citation type="submission" date="2017-10" db="EMBL/GenBank/DDBJ databases">
        <title>Complete genome sequence of Moraxella osloensis NP7 isolated from human skin.</title>
        <authorList>
            <person name="Lee K."/>
            <person name="Lim J.Y."/>
            <person name="Hwang I."/>
        </authorList>
    </citation>
    <scope>NUCLEOTIDE SEQUENCE [LARGE SCALE GENOMIC DNA]</scope>
    <source>
        <strain evidence="4">NP7</strain>
        <plasmid evidence="4">pnp7-1</plasmid>
    </source>
</reference>
<evidence type="ECO:0000259" key="2">
    <source>
        <dbReference type="Pfam" id="PF18818"/>
    </source>
</evidence>
<keyword evidence="3" id="KW-0614">Plasmid</keyword>
<dbReference type="GO" id="GO:0003697">
    <property type="term" value="F:single-stranded DNA binding"/>
    <property type="evidence" value="ECO:0007669"/>
    <property type="project" value="InterPro"/>
</dbReference>
<organism evidence="3 4">
    <name type="scientific">Faucicola osloensis</name>
    <name type="common">Moraxella osloensis</name>
    <dbReference type="NCBI Taxonomy" id="34062"/>
    <lineage>
        <taxon>Bacteria</taxon>
        <taxon>Pseudomonadati</taxon>
        <taxon>Pseudomonadota</taxon>
        <taxon>Gammaproteobacteria</taxon>
        <taxon>Moraxellales</taxon>
        <taxon>Moraxellaceae</taxon>
        <taxon>Faucicola</taxon>
    </lineage>
</organism>
<name>A0A2D2LXL0_FAUOS</name>
<evidence type="ECO:0000313" key="3">
    <source>
        <dbReference type="EMBL" id="ATR79764.1"/>
    </source>
</evidence>
<dbReference type="AlphaFoldDB" id="A0A2D2LXL0"/>
<dbReference type="Pfam" id="PF18818">
    <property type="entry name" value="MPTase-PolyVal"/>
    <property type="match status" value="1"/>
</dbReference>